<dbReference type="SUPFAM" id="SSF81345">
    <property type="entry name" value="ABC transporter involved in vitamin B12 uptake, BtuC"/>
    <property type="match status" value="1"/>
</dbReference>
<keyword evidence="6 8" id="KW-1133">Transmembrane helix</keyword>
<reference evidence="9 10" key="1">
    <citation type="submission" date="2014-12" db="EMBL/GenBank/DDBJ databases">
        <title>16Stimator: statistical estimation of ribosomal gene copy numbers from draft genome assemblies.</title>
        <authorList>
            <person name="Perisin M.A."/>
            <person name="Vetter M."/>
            <person name="Gilbert J.A."/>
            <person name="Bergelson J."/>
        </authorList>
    </citation>
    <scope>NUCLEOTIDE SEQUENCE [LARGE SCALE GENOMIC DNA]</scope>
    <source>
        <strain evidence="9 10">MEJ076</strain>
    </source>
</reference>
<evidence type="ECO:0000256" key="3">
    <source>
        <dbReference type="ARBA" id="ARBA00022448"/>
    </source>
</evidence>
<dbReference type="EMBL" id="JXQV01000006">
    <property type="protein sequence ID" value="KIQ03650.1"/>
    <property type="molecule type" value="Genomic_DNA"/>
</dbReference>
<sequence>MRKGPMILLCLAALVSIVCFMTIGLRGNLGFVLGLRAVKLAALIAVGVAIAISTVVFQTVTANRILTPSIMGIDALYVFGQILLVFLFGGLAYTAMDARLKFVGEIILLMGLTCGLVLPVLRARFDMGLMLLSGIVVGVLFRSLHSLLSRLIDPNDFAVVQGGSFANFNDVNTELLAVASLITAGALIWTWRARHSLDIVALGRDAAIGLGIEWQKTQILCLMMVSLLVAVSTALVGPVAFLGLLFVALAERIVQSRRHAVLIPAAALVSIIVLTGGQTLFQHGLGNSSTLGVVIEFMGGIVFLILLWRGSRR</sequence>
<name>A0A0D0L1T4_AGRTU</name>
<accession>A0A0D0L1T4</accession>
<comment type="similarity">
    <text evidence="2">Belongs to the binding-protein-dependent transport system permease family. FecCD subfamily.</text>
</comment>
<keyword evidence="4" id="KW-1003">Cell membrane</keyword>
<keyword evidence="3" id="KW-0813">Transport</keyword>
<keyword evidence="7 8" id="KW-0472">Membrane</keyword>
<evidence type="ECO:0000256" key="8">
    <source>
        <dbReference type="SAM" id="Phobius"/>
    </source>
</evidence>
<evidence type="ECO:0000256" key="5">
    <source>
        <dbReference type="ARBA" id="ARBA00022692"/>
    </source>
</evidence>
<dbReference type="Gene3D" id="1.10.3470.10">
    <property type="entry name" value="ABC transporter involved in vitamin B12 uptake, BtuC"/>
    <property type="match status" value="1"/>
</dbReference>
<dbReference type="GO" id="GO:0022857">
    <property type="term" value="F:transmembrane transporter activity"/>
    <property type="evidence" value="ECO:0007669"/>
    <property type="project" value="InterPro"/>
</dbReference>
<evidence type="ECO:0000256" key="7">
    <source>
        <dbReference type="ARBA" id="ARBA00023136"/>
    </source>
</evidence>
<feature type="transmembrane region" description="Helical" evidence="8">
    <location>
        <begin position="261"/>
        <end position="281"/>
    </location>
</feature>
<dbReference type="InterPro" id="IPR037294">
    <property type="entry name" value="ABC_BtuC-like"/>
</dbReference>
<feature type="transmembrane region" description="Helical" evidence="8">
    <location>
        <begin position="128"/>
        <end position="148"/>
    </location>
</feature>
<comment type="subcellular location">
    <subcellularLocation>
        <location evidence="1">Cell membrane</location>
        <topology evidence="1">Multi-pass membrane protein</topology>
    </subcellularLocation>
</comment>
<dbReference type="OrthoDB" id="9796260at2"/>
<dbReference type="Pfam" id="PF01032">
    <property type="entry name" value="FecCD"/>
    <property type="match status" value="1"/>
</dbReference>
<feature type="transmembrane region" description="Helical" evidence="8">
    <location>
        <begin position="102"/>
        <end position="121"/>
    </location>
</feature>
<proteinExistence type="inferred from homology"/>
<dbReference type="InterPro" id="IPR000522">
    <property type="entry name" value="ABC_transptr_permease_BtuC"/>
</dbReference>
<evidence type="ECO:0000256" key="2">
    <source>
        <dbReference type="ARBA" id="ARBA00007935"/>
    </source>
</evidence>
<feature type="transmembrane region" description="Helical" evidence="8">
    <location>
        <begin position="40"/>
        <end position="63"/>
    </location>
</feature>
<dbReference type="PANTHER" id="PTHR30472">
    <property type="entry name" value="FERRIC ENTEROBACTIN TRANSPORT SYSTEM PERMEASE PROTEIN"/>
    <property type="match status" value="1"/>
</dbReference>
<comment type="caution">
    <text evidence="9">The sequence shown here is derived from an EMBL/GenBank/DDBJ whole genome shotgun (WGS) entry which is preliminary data.</text>
</comment>
<keyword evidence="5 8" id="KW-0812">Transmembrane</keyword>
<dbReference type="AlphaFoldDB" id="A0A0D0L1T4"/>
<evidence type="ECO:0000256" key="6">
    <source>
        <dbReference type="ARBA" id="ARBA00022989"/>
    </source>
</evidence>
<evidence type="ECO:0000313" key="9">
    <source>
        <dbReference type="EMBL" id="KIQ03650.1"/>
    </source>
</evidence>
<feature type="transmembrane region" description="Helical" evidence="8">
    <location>
        <begin position="222"/>
        <end position="249"/>
    </location>
</feature>
<dbReference type="Proteomes" id="UP000035017">
    <property type="component" value="Unassembled WGS sequence"/>
</dbReference>
<evidence type="ECO:0000256" key="4">
    <source>
        <dbReference type="ARBA" id="ARBA00022475"/>
    </source>
</evidence>
<dbReference type="PANTHER" id="PTHR30472:SF19">
    <property type="entry name" value="PETROBACTIN IMPORT SYSTEM PERMEASE PROTEIN YCLO"/>
    <property type="match status" value="1"/>
</dbReference>
<gene>
    <name evidence="9" type="ORF">RU07_06410</name>
</gene>
<dbReference type="GO" id="GO:0005886">
    <property type="term" value="C:plasma membrane"/>
    <property type="evidence" value="ECO:0007669"/>
    <property type="project" value="UniProtKB-SubCell"/>
</dbReference>
<protein>
    <submittedName>
        <fullName evidence="9">Iron ABC transporter permease</fullName>
    </submittedName>
</protein>
<organism evidence="9 10">
    <name type="scientific">Agrobacterium tumefaciens</name>
    <dbReference type="NCBI Taxonomy" id="358"/>
    <lineage>
        <taxon>Bacteria</taxon>
        <taxon>Pseudomonadati</taxon>
        <taxon>Pseudomonadota</taxon>
        <taxon>Alphaproteobacteria</taxon>
        <taxon>Hyphomicrobiales</taxon>
        <taxon>Rhizobiaceae</taxon>
        <taxon>Rhizobium/Agrobacterium group</taxon>
        <taxon>Agrobacterium</taxon>
        <taxon>Agrobacterium tumefaciens complex</taxon>
    </lineage>
</organism>
<dbReference type="GO" id="GO:0033214">
    <property type="term" value="P:siderophore-iron import into cell"/>
    <property type="evidence" value="ECO:0007669"/>
    <property type="project" value="TreeGrafter"/>
</dbReference>
<feature type="transmembrane region" description="Helical" evidence="8">
    <location>
        <begin position="287"/>
        <end position="308"/>
    </location>
</feature>
<evidence type="ECO:0000256" key="1">
    <source>
        <dbReference type="ARBA" id="ARBA00004651"/>
    </source>
</evidence>
<feature type="transmembrane region" description="Helical" evidence="8">
    <location>
        <begin position="75"/>
        <end position="96"/>
    </location>
</feature>
<evidence type="ECO:0000313" key="10">
    <source>
        <dbReference type="Proteomes" id="UP000035017"/>
    </source>
</evidence>